<feature type="domain" description="Transposase Tc1-like" evidence="2">
    <location>
        <begin position="110"/>
        <end position="177"/>
    </location>
</feature>
<dbReference type="SUPFAM" id="SSF46689">
    <property type="entry name" value="Homeodomain-like"/>
    <property type="match status" value="1"/>
</dbReference>
<dbReference type="GO" id="GO:0015074">
    <property type="term" value="P:DNA integration"/>
    <property type="evidence" value="ECO:0007669"/>
    <property type="project" value="InterPro"/>
</dbReference>
<evidence type="ECO:0000256" key="1">
    <source>
        <dbReference type="ARBA" id="ARBA00004123"/>
    </source>
</evidence>
<evidence type="ECO:0000259" key="2">
    <source>
        <dbReference type="Pfam" id="PF01498"/>
    </source>
</evidence>
<dbReference type="Pfam" id="PF13384">
    <property type="entry name" value="HTH_23"/>
    <property type="match status" value="1"/>
</dbReference>
<dbReference type="Proteomes" id="UP001159042">
    <property type="component" value="Unassembled WGS sequence"/>
</dbReference>
<accession>A0AAV8VF99</accession>
<evidence type="ECO:0000313" key="4">
    <source>
        <dbReference type="Proteomes" id="UP001159042"/>
    </source>
</evidence>
<dbReference type="GO" id="GO:0005634">
    <property type="term" value="C:nucleus"/>
    <property type="evidence" value="ECO:0007669"/>
    <property type="project" value="UniProtKB-SubCell"/>
</dbReference>
<proteinExistence type="predicted"/>
<protein>
    <recommendedName>
        <fullName evidence="2">Transposase Tc1-like domain-containing protein</fullName>
    </recommendedName>
</protein>
<keyword evidence="4" id="KW-1185">Reference proteome</keyword>
<name>A0AAV8VF99_9CUCU</name>
<dbReference type="InterPro" id="IPR009057">
    <property type="entry name" value="Homeodomain-like_sf"/>
</dbReference>
<dbReference type="Gene3D" id="3.30.420.10">
    <property type="entry name" value="Ribonuclease H-like superfamily/Ribonuclease H"/>
    <property type="match status" value="1"/>
</dbReference>
<organism evidence="3 4">
    <name type="scientific">Exocentrus adspersus</name>
    <dbReference type="NCBI Taxonomy" id="1586481"/>
    <lineage>
        <taxon>Eukaryota</taxon>
        <taxon>Metazoa</taxon>
        <taxon>Ecdysozoa</taxon>
        <taxon>Arthropoda</taxon>
        <taxon>Hexapoda</taxon>
        <taxon>Insecta</taxon>
        <taxon>Pterygota</taxon>
        <taxon>Neoptera</taxon>
        <taxon>Endopterygota</taxon>
        <taxon>Coleoptera</taxon>
        <taxon>Polyphaga</taxon>
        <taxon>Cucujiformia</taxon>
        <taxon>Chrysomeloidea</taxon>
        <taxon>Cerambycidae</taxon>
        <taxon>Lamiinae</taxon>
        <taxon>Acanthocinini</taxon>
        <taxon>Exocentrus</taxon>
    </lineage>
</organism>
<dbReference type="Pfam" id="PF01498">
    <property type="entry name" value="HTH_Tnp_Tc3_2"/>
    <property type="match status" value="1"/>
</dbReference>
<gene>
    <name evidence="3" type="ORF">NQ315_012251</name>
</gene>
<dbReference type="AlphaFoldDB" id="A0AAV8VF99"/>
<dbReference type="InterPro" id="IPR002492">
    <property type="entry name" value="Transposase_Tc1-like"/>
</dbReference>
<dbReference type="EMBL" id="JANEYG010000114">
    <property type="protein sequence ID" value="KAJ8912697.1"/>
    <property type="molecule type" value="Genomic_DNA"/>
</dbReference>
<evidence type="ECO:0000313" key="3">
    <source>
        <dbReference type="EMBL" id="KAJ8912697.1"/>
    </source>
</evidence>
<comment type="caution">
    <text evidence="3">The sequence shown here is derived from an EMBL/GenBank/DDBJ whole genome shotgun (WGS) entry which is preliminary data.</text>
</comment>
<reference evidence="3 4" key="1">
    <citation type="journal article" date="2023" name="Insect Mol. Biol.">
        <title>Genome sequencing provides insights into the evolution of gene families encoding plant cell wall-degrading enzymes in longhorned beetles.</title>
        <authorList>
            <person name="Shin N.R."/>
            <person name="Okamura Y."/>
            <person name="Kirsch R."/>
            <person name="Pauchet Y."/>
        </authorList>
    </citation>
    <scope>NUCLEOTIDE SEQUENCE [LARGE SCALE GENOMIC DNA]</scope>
    <source>
        <strain evidence="3">EAD_L_NR</strain>
    </source>
</reference>
<dbReference type="InterPro" id="IPR036397">
    <property type="entry name" value="RNaseH_sf"/>
</dbReference>
<sequence length="249" mass="28283">MSQANTPAATNSSYLSAAKTIAKPAKKTQLFSAIIGAKNNQNMPAHLTEAQKTRALAKLEDNWSLSEVAADLNVSKSCIYYIKKRWQEQQRLRRPIRQGIGKVSNEQEDNALVEFIHQNPFKTATKAREETQFPGSVRTAQRRLKQSGLKNCAAARKVFLSNEHKQIRVQFANEMLNREHAFWNNVVFSDEKTFQSCGSGQIRVYRPRNSSGFLGQTEKVVYSQTMSFQLNPTAPQISYRQYYPDTVSQ</sequence>
<dbReference type="GO" id="GO:0006313">
    <property type="term" value="P:DNA transposition"/>
    <property type="evidence" value="ECO:0007669"/>
    <property type="project" value="InterPro"/>
</dbReference>
<dbReference type="GO" id="GO:0003677">
    <property type="term" value="F:DNA binding"/>
    <property type="evidence" value="ECO:0007669"/>
    <property type="project" value="InterPro"/>
</dbReference>
<comment type="subcellular location">
    <subcellularLocation>
        <location evidence="1">Nucleus</location>
    </subcellularLocation>
</comment>